<dbReference type="PROSITE" id="PS51886">
    <property type="entry name" value="TLDC"/>
    <property type="match status" value="1"/>
</dbReference>
<evidence type="ECO:0000256" key="1">
    <source>
        <dbReference type="ARBA" id="ARBA00004173"/>
    </source>
</evidence>
<keyword evidence="3" id="KW-0496">Mitochondrion</keyword>
<sequence>MSVSNCKTYTPCSSWPCKNNGTCVPLYEENDYKCACKRFTGRNCESVVRLRDSVIIGGNQTYFDLLSNWLNPVAQSNGQWILCWRASLHGWASSTFHSLCNNKGPTVSLIRDTKNNVFGGYASKSWRESGTRYDVSAFLFSLKNPTNDPRKLPHMAGKSYSMRDYAHVGPCFGQGIDLYIANNANKNSDSFEKLGSTYTVPSGRAGDPFLTGATRFTPSEVETFYETTP</sequence>
<dbReference type="SUPFAM" id="SSF57196">
    <property type="entry name" value="EGF/Laminin"/>
    <property type="match status" value="1"/>
</dbReference>
<feature type="domain" description="TLDc" evidence="7">
    <location>
        <begin position="54"/>
        <end position="229"/>
    </location>
</feature>
<evidence type="ECO:0000313" key="8">
    <source>
        <dbReference type="EMBL" id="KAK2553413.1"/>
    </source>
</evidence>
<feature type="domain" description="EGF-like" evidence="6">
    <location>
        <begin position="8"/>
        <end position="45"/>
    </location>
</feature>
<name>A0AAD9UXC3_ACRCE</name>
<feature type="disulfide bond" evidence="5">
    <location>
        <begin position="17"/>
        <end position="34"/>
    </location>
</feature>
<dbReference type="Gene3D" id="2.10.25.10">
    <property type="entry name" value="Laminin"/>
    <property type="match status" value="1"/>
</dbReference>
<dbReference type="CDD" id="cd00054">
    <property type="entry name" value="EGF_CA"/>
    <property type="match status" value="1"/>
</dbReference>
<comment type="caution">
    <text evidence="8">The sequence shown here is derived from an EMBL/GenBank/DDBJ whole genome shotgun (WGS) entry which is preliminary data.</text>
</comment>
<evidence type="ECO:0000256" key="4">
    <source>
        <dbReference type="ARBA" id="ARBA00040604"/>
    </source>
</evidence>
<accession>A0AAD9UXC3</accession>
<proteinExistence type="inferred from homology"/>
<dbReference type="InterPro" id="IPR006571">
    <property type="entry name" value="TLDc_dom"/>
</dbReference>
<dbReference type="SMART" id="SM00584">
    <property type="entry name" value="TLDc"/>
    <property type="match status" value="1"/>
</dbReference>
<dbReference type="EMBL" id="JARQWQ010000077">
    <property type="protein sequence ID" value="KAK2553413.1"/>
    <property type="molecule type" value="Genomic_DNA"/>
</dbReference>
<dbReference type="Pfam" id="PF07534">
    <property type="entry name" value="TLD"/>
    <property type="match status" value="1"/>
</dbReference>
<comment type="subcellular location">
    <subcellularLocation>
        <location evidence="1">Mitochondrion</location>
    </subcellularLocation>
</comment>
<evidence type="ECO:0000313" key="9">
    <source>
        <dbReference type="Proteomes" id="UP001249851"/>
    </source>
</evidence>
<comment type="similarity">
    <text evidence="2">Belongs to the OXR1 family.</text>
</comment>
<comment type="caution">
    <text evidence="5">Lacks conserved residue(s) required for the propagation of feature annotation.</text>
</comment>
<dbReference type="GO" id="GO:0005739">
    <property type="term" value="C:mitochondrion"/>
    <property type="evidence" value="ECO:0007669"/>
    <property type="project" value="UniProtKB-SubCell"/>
</dbReference>
<evidence type="ECO:0000259" key="6">
    <source>
        <dbReference type="PROSITE" id="PS50026"/>
    </source>
</evidence>
<keyword evidence="9" id="KW-1185">Reference proteome</keyword>
<evidence type="ECO:0000256" key="5">
    <source>
        <dbReference type="PROSITE-ProRule" id="PRU00076"/>
    </source>
</evidence>
<evidence type="ECO:0000256" key="3">
    <source>
        <dbReference type="ARBA" id="ARBA00023128"/>
    </source>
</evidence>
<dbReference type="InterPro" id="IPR000742">
    <property type="entry name" value="EGF"/>
</dbReference>
<keyword evidence="5" id="KW-0245">EGF-like domain</keyword>
<evidence type="ECO:0000259" key="7">
    <source>
        <dbReference type="PROSITE" id="PS51886"/>
    </source>
</evidence>
<dbReference type="AlphaFoldDB" id="A0AAD9UXC3"/>
<dbReference type="Proteomes" id="UP001249851">
    <property type="component" value="Unassembled WGS sequence"/>
</dbReference>
<dbReference type="PANTHER" id="PTHR23354">
    <property type="entry name" value="NUCLEOLAR PROTEIN 7/ESTROGEN RECEPTOR COACTIVATOR-RELATED"/>
    <property type="match status" value="1"/>
</dbReference>
<organism evidence="8 9">
    <name type="scientific">Acropora cervicornis</name>
    <name type="common">Staghorn coral</name>
    <dbReference type="NCBI Taxonomy" id="6130"/>
    <lineage>
        <taxon>Eukaryota</taxon>
        <taxon>Metazoa</taxon>
        <taxon>Cnidaria</taxon>
        <taxon>Anthozoa</taxon>
        <taxon>Hexacorallia</taxon>
        <taxon>Scleractinia</taxon>
        <taxon>Astrocoeniina</taxon>
        <taxon>Acroporidae</taxon>
        <taxon>Acropora</taxon>
    </lineage>
</organism>
<gene>
    <name evidence="8" type="ORF">P5673_025161</name>
</gene>
<evidence type="ECO:0000256" key="2">
    <source>
        <dbReference type="ARBA" id="ARBA00009540"/>
    </source>
</evidence>
<dbReference type="SMART" id="SM00181">
    <property type="entry name" value="EGF"/>
    <property type="match status" value="1"/>
</dbReference>
<protein>
    <recommendedName>
        <fullName evidence="4">Oxidation resistance protein 1</fullName>
    </recommendedName>
</protein>
<dbReference type="PROSITE" id="PS50026">
    <property type="entry name" value="EGF_3"/>
    <property type="match status" value="1"/>
</dbReference>
<reference evidence="8" key="2">
    <citation type="journal article" date="2023" name="Science">
        <title>Genomic signatures of disease resistance in endangered staghorn corals.</title>
        <authorList>
            <person name="Vollmer S.V."/>
            <person name="Selwyn J.D."/>
            <person name="Despard B.A."/>
            <person name="Roesel C.L."/>
        </authorList>
    </citation>
    <scope>NUCLEOTIDE SEQUENCE</scope>
    <source>
        <strain evidence="8">K2</strain>
    </source>
</reference>
<reference evidence="8" key="1">
    <citation type="journal article" date="2023" name="G3 (Bethesda)">
        <title>Whole genome assembly and annotation of the endangered Caribbean coral Acropora cervicornis.</title>
        <authorList>
            <person name="Selwyn J.D."/>
            <person name="Vollmer S.V."/>
        </authorList>
    </citation>
    <scope>NUCLEOTIDE SEQUENCE</scope>
    <source>
        <strain evidence="8">K2</strain>
    </source>
</reference>
<dbReference type="PANTHER" id="PTHR23354:SF62">
    <property type="entry name" value="MUSTARD, ISOFORM V"/>
    <property type="match status" value="1"/>
</dbReference>
<keyword evidence="5" id="KW-1015">Disulfide bond</keyword>